<dbReference type="AlphaFoldDB" id="A0A8J8MS10"/>
<name>A0A8J8MS10_9RHOB</name>
<sequence length="292" mass="32669">MARKKRSQARDWLENAALRTLIGGLLILPYRVRVPLCGWVMSRVIAPLAGYRKRIRDNLALVLPDLPAEEVERLVHRVPNNAGRSVIESYSGAEFMKRAGTSPVTGPGLAAVEEAHAAKRPIIFLTGHFGNYEASRAAMTARGYTVGVLYRPMNNRYFNTHYVAAMEALGTPAFPRGRQGLGGMLRHLRAGGKLGMLIDLHMYDGEPLTFFGKKALTALSAAELAIKYNALLVPTYAIRQDNGLDFEILMEAPVPHTDPVTMTQALNDSLEDLVRKHLDQWFWIHRRWKKAR</sequence>
<dbReference type="PANTHER" id="PTHR30606">
    <property type="entry name" value="LIPID A BIOSYNTHESIS LAUROYL ACYLTRANSFERASE"/>
    <property type="match status" value="1"/>
</dbReference>
<dbReference type="EMBL" id="CP047289">
    <property type="protein sequence ID" value="QUS35316.1"/>
    <property type="molecule type" value="Genomic_DNA"/>
</dbReference>
<keyword evidence="4" id="KW-0808">Transferase</keyword>
<gene>
    <name evidence="7" type="ORF">GR316_02920</name>
</gene>
<keyword evidence="5" id="KW-0472">Membrane</keyword>
<dbReference type="InterPro" id="IPR004960">
    <property type="entry name" value="LipA_acyltrans"/>
</dbReference>
<dbReference type="RefSeq" id="WP_211784563.1">
    <property type="nucleotide sequence ID" value="NZ_CP047289.1"/>
</dbReference>
<evidence type="ECO:0000313" key="7">
    <source>
        <dbReference type="EMBL" id="QUS35316.1"/>
    </source>
</evidence>
<dbReference type="KEGG" id="fap:GR316_02920"/>
<dbReference type="GO" id="GO:0016746">
    <property type="term" value="F:acyltransferase activity"/>
    <property type="evidence" value="ECO:0007669"/>
    <property type="project" value="UniProtKB-KW"/>
</dbReference>
<keyword evidence="8" id="KW-1185">Reference proteome</keyword>
<dbReference type="Proteomes" id="UP000679284">
    <property type="component" value="Chromosome"/>
</dbReference>
<proteinExistence type="predicted"/>
<dbReference type="Pfam" id="PF03279">
    <property type="entry name" value="Lip_A_acyltrans"/>
    <property type="match status" value="1"/>
</dbReference>
<keyword evidence="6 7" id="KW-0012">Acyltransferase</keyword>
<keyword evidence="2" id="KW-1003">Cell membrane</keyword>
<evidence type="ECO:0000256" key="1">
    <source>
        <dbReference type="ARBA" id="ARBA00004533"/>
    </source>
</evidence>
<dbReference type="PANTHER" id="PTHR30606:SF10">
    <property type="entry name" value="PHOSPHATIDYLINOSITOL MANNOSIDE ACYLTRANSFERASE"/>
    <property type="match status" value="1"/>
</dbReference>
<dbReference type="CDD" id="cd07984">
    <property type="entry name" value="LPLAT_LABLAT-like"/>
    <property type="match status" value="1"/>
</dbReference>
<dbReference type="GO" id="GO:0005886">
    <property type="term" value="C:plasma membrane"/>
    <property type="evidence" value="ECO:0007669"/>
    <property type="project" value="UniProtKB-SubCell"/>
</dbReference>
<evidence type="ECO:0000256" key="2">
    <source>
        <dbReference type="ARBA" id="ARBA00022475"/>
    </source>
</evidence>
<accession>A0A8J8MS10</accession>
<organism evidence="7 8">
    <name type="scientific">Falsirhodobacter algicola</name>
    <dbReference type="NCBI Taxonomy" id="2692330"/>
    <lineage>
        <taxon>Bacteria</taxon>
        <taxon>Pseudomonadati</taxon>
        <taxon>Pseudomonadota</taxon>
        <taxon>Alphaproteobacteria</taxon>
        <taxon>Rhodobacterales</taxon>
        <taxon>Paracoccaceae</taxon>
        <taxon>Falsirhodobacter</taxon>
    </lineage>
</organism>
<dbReference type="PIRSF" id="PIRSF026649">
    <property type="entry name" value="MsbB"/>
    <property type="match status" value="1"/>
</dbReference>
<dbReference type="GO" id="GO:0009247">
    <property type="term" value="P:glycolipid biosynthetic process"/>
    <property type="evidence" value="ECO:0007669"/>
    <property type="project" value="UniProtKB-ARBA"/>
</dbReference>
<keyword evidence="3" id="KW-0997">Cell inner membrane</keyword>
<protein>
    <submittedName>
        <fullName evidence="7">Lauroyl acyltransferase</fullName>
    </submittedName>
</protein>
<evidence type="ECO:0000256" key="5">
    <source>
        <dbReference type="ARBA" id="ARBA00023136"/>
    </source>
</evidence>
<evidence type="ECO:0000313" key="8">
    <source>
        <dbReference type="Proteomes" id="UP000679284"/>
    </source>
</evidence>
<evidence type="ECO:0000256" key="3">
    <source>
        <dbReference type="ARBA" id="ARBA00022519"/>
    </source>
</evidence>
<evidence type="ECO:0000256" key="6">
    <source>
        <dbReference type="ARBA" id="ARBA00023315"/>
    </source>
</evidence>
<evidence type="ECO:0000256" key="4">
    <source>
        <dbReference type="ARBA" id="ARBA00022679"/>
    </source>
</evidence>
<reference evidence="7" key="1">
    <citation type="submission" date="2020-01" db="EMBL/GenBank/DDBJ databases">
        <authorList>
            <person name="Yang Y."/>
            <person name="Kwon Y.M."/>
        </authorList>
    </citation>
    <scope>NUCLEOTIDE SEQUENCE</scope>
    <source>
        <strain evidence="7">PG104</strain>
    </source>
</reference>
<comment type="subcellular location">
    <subcellularLocation>
        <location evidence="1">Cell inner membrane</location>
    </subcellularLocation>
</comment>